<evidence type="ECO:0000256" key="2">
    <source>
        <dbReference type="ARBA" id="ARBA00022692"/>
    </source>
</evidence>
<keyword evidence="2 7" id="KW-0812">Transmembrane</keyword>
<feature type="transmembrane region" description="Helical" evidence="7">
    <location>
        <begin position="155"/>
        <end position="175"/>
    </location>
</feature>
<evidence type="ECO:0000313" key="10">
    <source>
        <dbReference type="EMBL" id="PIE34940.1"/>
    </source>
</evidence>
<dbReference type="PANTHER" id="PTHR24221">
    <property type="entry name" value="ATP-BINDING CASSETTE SUB-FAMILY B"/>
    <property type="match status" value="1"/>
</dbReference>
<dbReference type="InterPro" id="IPR036640">
    <property type="entry name" value="ABC1_TM_sf"/>
</dbReference>
<comment type="subcellular location">
    <subcellularLocation>
        <location evidence="1">Cell membrane</location>
        <topology evidence="1">Multi-pass membrane protein</topology>
    </subcellularLocation>
</comment>
<evidence type="ECO:0000256" key="4">
    <source>
        <dbReference type="ARBA" id="ARBA00022840"/>
    </source>
</evidence>
<feature type="domain" description="ABC transporter" evidence="8">
    <location>
        <begin position="359"/>
        <end position="599"/>
    </location>
</feature>
<dbReference type="GO" id="GO:0005524">
    <property type="term" value="F:ATP binding"/>
    <property type="evidence" value="ECO:0007669"/>
    <property type="project" value="UniProtKB-KW"/>
</dbReference>
<dbReference type="SUPFAM" id="SSF90123">
    <property type="entry name" value="ABC transporter transmembrane region"/>
    <property type="match status" value="1"/>
</dbReference>
<feature type="transmembrane region" description="Helical" evidence="7">
    <location>
        <begin position="181"/>
        <end position="201"/>
    </location>
</feature>
<dbReference type="PROSITE" id="PS00211">
    <property type="entry name" value="ABC_TRANSPORTER_1"/>
    <property type="match status" value="1"/>
</dbReference>
<dbReference type="AlphaFoldDB" id="A0A2G6KHT8"/>
<protein>
    <recommendedName>
        <fullName evidence="12">ABC transporter permease/ATP-binding protein</fullName>
    </recommendedName>
</protein>
<dbReference type="EMBL" id="PDSL01000001">
    <property type="protein sequence ID" value="PIE34940.1"/>
    <property type="molecule type" value="Genomic_DNA"/>
</dbReference>
<dbReference type="Proteomes" id="UP000230914">
    <property type="component" value="Unassembled WGS sequence"/>
</dbReference>
<dbReference type="SUPFAM" id="SSF52540">
    <property type="entry name" value="P-loop containing nucleoside triphosphate hydrolases"/>
    <property type="match status" value="1"/>
</dbReference>
<evidence type="ECO:0000256" key="3">
    <source>
        <dbReference type="ARBA" id="ARBA00022741"/>
    </source>
</evidence>
<feature type="transmembrane region" description="Helical" evidence="7">
    <location>
        <begin position="302"/>
        <end position="324"/>
    </location>
</feature>
<evidence type="ECO:0008006" key="12">
    <source>
        <dbReference type="Google" id="ProtNLM"/>
    </source>
</evidence>
<evidence type="ECO:0000313" key="11">
    <source>
        <dbReference type="Proteomes" id="UP000230914"/>
    </source>
</evidence>
<dbReference type="Pfam" id="PF00664">
    <property type="entry name" value="ABC_membrane"/>
    <property type="match status" value="1"/>
</dbReference>
<evidence type="ECO:0000256" key="7">
    <source>
        <dbReference type="SAM" id="Phobius"/>
    </source>
</evidence>
<proteinExistence type="predicted"/>
<evidence type="ECO:0000259" key="9">
    <source>
        <dbReference type="PROSITE" id="PS50929"/>
    </source>
</evidence>
<feature type="transmembrane region" description="Helical" evidence="7">
    <location>
        <begin position="38"/>
        <end position="63"/>
    </location>
</feature>
<organism evidence="10 11">
    <name type="scientific">Ilumatobacter coccineus</name>
    <dbReference type="NCBI Taxonomy" id="467094"/>
    <lineage>
        <taxon>Bacteria</taxon>
        <taxon>Bacillati</taxon>
        <taxon>Actinomycetota</taxon>
        <taxon>Acidimicrobiia</taxon>
        <taxon>Acidimicrobiales</taxon>
        <taxon>Ilumatobacteraceae</taxon>
        <taxon>Ilumatobacter</taxon>
    </lineage>
</organism>
<keyword evidence="4" id="KW-0067">ATP-binding</keyword>
<evidence type="ECO:0000256" key="6">
    <source>
        <dbReference type="ARBA" id="ARBA00023136"/>
    </source>
</evidence>
<dbReference type="PROSITE" id="PS50893">
    <property type="entry name" value="ABC_TRANSPORTER_2"/>
    <property type="match status" value="1"/>
</dbReference>
<dbReference type="PROSITE" id="PS50929">
    <property type="entry name" value="ABC_TM1F"/>
    <property type="match status" value="1"/>
</dbReference>
<feature type="transmembrane region" description="Helical" evidence="7">
    <location>
        <begin position="75"/>
        <end position="98"/>
    </location>
</feature>
<dbReference type="InterPro" id="IPR003593">
    <property type="entry name" value="AAA+_ATPase"/>
</dbReference>
<dbReference type="InterPro" id="IPR003439">
    <property type="entry name" value="ABC_transporter-like_ATP-bd"/>
</dbReference>
<keyword evidence="5 7" id="KW-1133">Transmembrane helix</keyword>
<dbReference type="Pfam" id="PF00005">
    <property type="entry name" value="ABC_tran"/>
    <property type="match status" value="1"/>
</dbReference>
<evidence type="ECO:0000256" key="5">
    <source>
        <dbReference type="ARBA" id="ARBA00022989"/>
    </source>
</evidence>
<name>A0A2G6KHT8_9ACTN</name>
<gene>
    <name evidence="10" type="ORF">CSA55_00005</name>
</gene>
<dbReference type="Gene3D" id="1.20.1560.10">
    <property type="entry name" value="ABC transporter type 1, transmembrane domain"/>
    <property type="match status" value="1"/>
</dbReference>
<dbReference type="InterPro" id="IPR027417">
    <property type="entry name" value="P-loop_NTPase"/>
</dbReference>
<dbReference type="InterPro" id="IPR011527">
    <property type="entry name" value="ABC1_TM_dom"/>
</dbReference>
<dbReference type="GO" id="GO:0005886">
    <property type="term" value="C:plasma membrane"/>
    <property type="evidence" value="ECO:0007669"/>
    <property type="project" value="UniProtKB-SubCell"/>
</dbReference>
<dbReference type="Gene3D" id="3.40.50.300">
    <property type="entry name" value="P-loop containing nucleotide triphosphate hydrolases"/>
    <property type="match status" value="1"/>
</dbReference>
<dbReference type="GO" id="GO:0140359">
    <property type="term" value="F:ABC-type transporter activity"/>
    <property type="evidence" value="ECO:0007669"/>
    <property type="project" value="InterPro"/>
</dbReference>
<reference evidence="10 11" key="1">
    <citation type="submission" date="2017-10" db="EMBL/GenBank/DDBJ databases">
        <title>Novel microbial diversity and functional potential in the marine mammal oral microbiome.</title>
        <authorList>
            <person name="Dudek N.K."/>
            <person name="Sun C.L."/>
            <person name="Burstein D."/>
            <person name="Kantor R.S."/>
            <person name="Aliaga Goltsman D.S."/>
            <person name="Bik E.M."/>
            <person name="Thomas B.C."/>
            <person name="Banfield J.F."/>
            <person name="Relman D.A."/>
        </authorList>
    </citation>
    <scope>NUCLEOTIDE SEQUENCE [LARGE SCALE GENOMIC DNA]</scope>
    <source>
        <strain evidence="10">DOLJORAL78_61_10</strain>
    </source>
</reference>
<evidence type="ECO:0000256" key="1">
    <source>
        <dbReference type="ARBA" id="ARBA00004651"/>
    </source>
</evidence>
<dbReference type="GO" id="GO:0034040">
    <property type="term" value="F:ATPase-coupled lipid transmembrane transporter activity"/>
    <property type="evidence" value="ECO:0007669"/>
    <property type="project" value="TreeGrafter"/>
</dbReference>
<comment type="caution">
    <text evidence="10">The sequence shown here is derived from an EMBL/GenBank/DDBJ whole genome shotgun (WGS) entry which is preliminary data.</text>
</comment>
<keyword evidence="3" id="KW-0547">Nucleotide-binding</keyword>
<feature type="transmembrane region" description="Helical" evidence="7">
    <location>
        <begin position="269"/>
        <end position="287"/>
    </location>
</feature>
<dbReference type="InterPro" id="IPR039421">
    <property type="entry name" value="Type_1_exporter"/>
</dbReference>
<dbReference type="InterPro" id="IPR017871">
    <property type="entry name" value="ABC_transporter-like_CS"/>
</dbReference>
<accession>A0A2G6KHT8</accession>
<keyword evidence="6 7" id="KW-0472">Membrane</keyword>
<evidence type="ECO:0000259" key="8">
    <source>
        <dbReference type="PROSITE" id="PS50893"/>
    </source>
</evidence>
<dbReference type="SMART" id="SM00382">
    <property type="entry name" value="AAA"/>
    <property type="match status" value="1"/>
</dbReference>
<feature type="domain" description="ABC transmembrane type-1" evidence="9">
    <location>
        <begin position="41"/>
        <end position="326"/>
    </location>
</feature>
<dbReference type="PANTHER" id="PTHR24221:SF654">
    <property type="entry name" value="ATP-BINDING CASSETTE SUB-FAMILY B MEMBER 6"/>
    <property type="match status" value="1"/>
</dbReference>
<dbReference type="GO" id="GO:0016887">
    <property type="term" value="F:ATP hydrolysis activity"/>
    <property type="evidence" value="ECO:0007669"/>
    <property type="project" value="InterPro"/>
</dbReference>
<sequence length="607" mass="64138">MEPSDVSESAAPEIAERSRFRSYARFLRSIIALHPRTFVSAVGGALVFALSMVASSMAIQWVIDRVIIPSFDTGRVATASVVAGLGAVVLIGFIRAVGVVTRRAFAAMTEARIAGSLATGVVERYVAQPATWHHRQSDGQLIARAGVDADAAAKVMAPLPFATSTVALVVIATTWMMRTDLVLGAVATVIFPLFIAISIVYENKASGHFRVAQDALGVFSGAVHESFEAVQLVKVYGAGESETVRLTADAEVITEARIRAARLRGTFEALLEAIPALIGAVLVYVGAHRVAGGEVTIGELSAFLYLFALMGLPLHLIGFAMAELPQSYAGYRRMRAVVDEPLDPDPMGVVAIAPAGLGAQLEGVTFQFPDEDTPTLTDIDLAFPAGTITAIVGSTGSGKTTIIELVAGLVQPTAGSVAHAPGRTTVVFQEAFLFGGDVSDNVTVGVRHGHVTDLGHEEIVERSPRVTDEEIWAALRQACADDFVASLPEGLATLVGERGVSLSGGQRQRLALARALILKPQLLLLDDTTSALDPSTESEVLSHLRRDLADTTVVIVASRSSTIALADSVVFVDSGRVIAHDTHQVLMSTVPAYRELVGAFDDDRSRT</sequence>